<dbReference type="GO" id="GO:0016787">
    <property type="term" value="F:hydrolase activity"/>
    <property type="evidence" value="ECO:0007669"/>
    <property type="project" value="UniProtKB-KW"/>
</dbReference>
<gene>
    <name evidence="8" type="ORF">ENW00_03595</name>
</gene>
<dbReference type="GO" id="GO:0004386">
    <property type="term" value="F:helicase activity"/>
    <property type="evidence" value="ECO:0007669"/>
    <property type="project" value="UniProtKB-KW"/>
</dbReference>
<evidence type="ECO:0000259" key="7">
    <source>
        <dbReference type="PROSITE" id="PS51194"/>
    </source>
</evidence>
<feature type="domain" description="Helicase ATP-binding" evidence="6">
    <location>
        <begin position="111"/>
        <end position="282"/>
    </location>
</feature>
<dbReference type="Gene3D" id="3.40.50.300">
    <property type="entry name" value="P-loop containing nucleotide triphosphate hydrolases"/>
    <property type="match status" value="1"/>
</dbReference>
<protein>
    <submittedName>
        <fullName evidence="8">DUF3883 domain-containing protein</fullName>
    </submittedName>
</protein>
<reference evidence="8" key="1">
    <citation type="journal article" date="2020" name="mSystems">
        <title>Genome- and Community-Level Interaction Insights into Carbon Utilization and Element Cycling Functions of Hydrothermarchaeota in Hydrothermal Sediment.</title>
        <authorList>
            <person name="Zhou Z."/>
            <person name="Liu Y."/>
            <person name="Xu W."/>
            <person name="Pan J."/>
            <person name="Luo Z.H."/>
            <person name="Li M."/>
        </authorList>
    </citation>
    <scope>NUCLEOTIDE SEQUENCE [LARGE SCALE GENOMIC DNA]</scope>
    <source>
        <strain evidence="8">SpSt-81</strain>
    </source>
</reference>
<feature type="coiled-coil region" evidence="5">
    <location>
        <begin position="374"/>
        <end position="401"/>
    </location>
</feature>
<evidence type="ECO:0000256" key="5">
    <source>
        <dbReference type="SAM" id="Coils"/>
    </source>
</evidence>
<keyword evidence="5" id="KW-0175">Coiled coil</keyword>
<dbReference type="InterPro" id="IPR014001">
    <property type="entry name" value="Helicase_ATP-bd"/>
</dbReference>
<keyword evidence="2" id="KW-0378">Hydrolase</keyword>
<evidence type="ECO:0000256" key="1">
    <source>
        <dbReference type="ARBA" id="ARBA00022741"/>
    </source>
</evidence>
<dbReference type="CDD" id="cd18793">
    <property type="entry name" value="SF2_C_SNF"/>
    <property type="match status" value="1"/>
</dbReference>
<dbReference type="GO" id="GO:0005524">
    <property type="term" value="F:ATP binding"/>
    <property type="evidence" value="ECO:0007669"/>
    <property type="project" value="UniProtKB-KW"/>
</dbReference>
<evidence type="ECO:0000259" key="6">
    <source>
        <dbReference type="PROSITE" id="PS51192"/>
    </source>
</evidence>
<dbReference type="InterPro" id="IPR027417">
    <property type="entry name" value="P-loop_NTPase"/>
</dbReference>
<dbReference type="Pfam" id="PF13020">
    <property type="entry name" value="NOV_C"/>
    <property type="match status" value="1"/>
</dbReference>
<organism evidence="8">
    <name type="scientific">Dictyoglomus thermophilum</name>
    <dbReference type="NCBI Taxonomy" id="14"/>
    <lineage>
        <taxon>Bacteria</taxon>
        <taxon>Pseudomonadati</taxon>
        <taxon>Dictyoglomota</taxon>
        <taxon>Dictyoglomia</taxon>
        <taxon>Dictyoglomales</taxon>
        <taxon>Dictyoglomaceae</taxon>
        <taxon>Dictyoglomus</taxon>
    </lineage>
</organism>
<feature type="domain" description="Helicase C-terminal" evidence="7">
    <location>
        <begin position="473"/>
        <end position="629"/>
    </location>
</feature>
<dbReference type="CDD" id="cd18011">
    <property type="entry name" value="DEXDc_RapA"/>
    <property type="match status" value="1"/>
</dbReference>
<dbReference type="InterPro" id="IPR038718">
    <property type="entry name" value="SNF2-like_sf"/>
</dbReference>
<dbReference type="Gene3D" id="3.40.50.10810">
    <property type="entry name" value="Tandem AAA-ATPase domain"/>
    <property type="match status" value="1"/>
</dbReference>
<dbReference type="PROSITE" id="PS51194">
    <property type="entry name" value="HELICASE_CTER"/>
    <property type="match status" value="1"/>
</dbReference>
<dbReference type="SUPFAM" id="SSF52540">
    <property type="entry name" value="P-loop containing nucleoside triphosphate hydrolases"/>
    <property type="match status" value="2"/>
</dbReference>
<dbReference type="SMART" id="SM00490">
    <property type="entry name" value="HELICc"/>
    <property type="match status" value="1"/>
</dbReference>
<dbReference type="PANTHER" id="PTHR45766">
    <property type="entry name" value="DNA ANNEALING HELICASE AND ENDONUCLEASE ZRANB3 FAMILY MEMBER"/>
    <property type="match status" value="1"/>
</dbReference>
<dbReference type="AlphaFoldDB" id="A0A7C3MJP5"/>
<dbReference type="InterPro" id="IPR049730">
    <property type="entry name" value="SNF2/RAD54-like_C"/>
</dbReference>
<comment type="caution">
    <text evidence="8">The sequence shown here is derived from an EMBL/GenBank/DDBJ whole genome shotgun (WGS) entry which is preliminary data.</text>
</comment>
<evidence type="ECO:0000313" key="8">
    <source>
        <dbReference type="EMBL" id="HFX13229.1"/>
    </source>
</evidence>
<dbReference type="SMART" id="SM00487">
    <property type="entry name" value="DEXDc"/>
    <property type="match status" value="1"/>
</dbReference>
<proteinExistence type="predicted"/>
<dbReference type="PANTHER" id="PTHR45766:SF6">
    <property type="entry name" value="SWI_SNF-RELATED MATRIX-ASSOCIATED ACTIN-DEPENDENT REGULATOR OF CHROMATIN SUBFAMILY A-LIKE PROTEIN 1"/>
    <property type="match status" value="1"/>
</dbReference>
<evidence type="ECO:0000256" key="4">
    <source>
        <dbReference type="ARBA" id="ARBA00022840"/>
    </source>
</evidence>
<keyword evidence="1" id="KW-0547">Nucleotide-binding</keyword>
<dbReference type="InterPro" id="IPR001650">
    <property type="entry name" value="Helicase_C-like"/>
</dbReference>
<evidence type="ECO:0000256" key="2">
    <source>
        <dbReference type="ARBA" id="ARBA00022801"/>
    </source>
</evidence>
<dbReference type="PROSITE" id="PS51192">
    <property type="entry name" value="HELICASE_ATP_BIND_1"/>
    <property type="match status" value="1"/>
</dbReference>
<dbReference type="Pfam" id="PF00271">
    <property type="entry name" value="Helicase_C"/>
    <property type="match status" value="1"/>
</dbReference>
<name>A0A7C3MJP5_DICTH</name>
<feature type="coiled-coil region" evidence="5">
    <location>
        <begin position="876"/>
        <end position="957"/>
    </location>
</feature>
<dbReference type="EMBL" id="DTIN01000012">
    <property type="protein sequence ID" value="HFX13229.1"/>
    <property type="molecule type" value="Genomic_DNA"/>
</dbReference>
<accession>A0A7C3MJP5</accession>
<sequence>MEEIKKGDIIEGKYWNEPVEVTDVEDFEERIRILGRGIKSNFAVDSIINKSDLERINKISNIWDFLGDPEFVKLNLQAIRFKYADLFEPFLAVNVSKIEPLPFQLDAVYRNILKQPRIRFLIADDPGAGKTIMAGLVIKELKLRRIINRILIVVPGHLMDQWRREMKEKFDETFEVIDRSIFDSTYGDNPFNRKNQVITSIDFAKQDEILSALRYSTWDLIIVDEAHKMAAYRYNDKTKKTKRYRLGEVLSKISPHLLFLSATPHKGDPENFRLFLDLLRPGYFSSKEILEESLRNNDNPLFVRRLKEHLRDFNNKPIFTNRYSITVKFPLSDKEKELYNELVRYVREEYNKQKVNDNKRNVGFALLVLQRRMASSAYALYRSLERRKRRLEELLNDGDIQEKPSLDIESIEEIDDMEEENRWEEEKKWETLTFSRTKEELREEIRIVEKLMNMAKEIYERGEEVKLSELKKAIEEGFNKIKETGGPEKILIFTEAKDTLEYLVKKISEWGYKVNFIHGGMKLEDRIEQEKIFRNETQIMIATEAAGEGINLQFCNIMINYDIPWTPIRLEQRMGRIHRFGQNRDVYIFNMVAEGTIEGRILGKLLDKLEEIKSKLGSDRVYDVIGDIFAGKNLYQLVIDAVVKIKSIDDIYKEIEIIGNDEELKRIKEEVLAESLAVRNIDFTAIKEMTELAEEQRLVPEYVEGFFKHAFEKVGGKLSIKKEGILSVDSVPYELRRFNNDDNFKNAYGTISTSYSKITFDKKIASRENAEFVSFGHPLFEAVLSWVMKQGEKELRKGATFLDPDGRYNGIIYFVEGEVRDAKGIAGKRIFALYDDGREIREVNPKIVWELTPFEKVDENINFDEKKIINFSLNLIEKYKEELLKERERQAEIKRKYGLKSLNDLITELDNEIIEYEDRKAKGEKVDIVISNKEEQKKKYQEARKNLEKEIEQETSLSYTKPRILTVIRVISGKSKDEMVSDEEIERIGMKVAMDFERKEGRIPEDVSKENLGYDIKSRGENEVRYIEVKARVDEGSVALTPNEWYMAKRFGDKYYLYVVVNCGKSPELYIIKNPSATIKPEEKIEVVRYIVSPEEWKEKGIRINN</sequence>
<evidence type="ECO:0000256" key="3">
    <source>
        <dbReference type="ARBA" id="ARBA00022806"/>
    </source>
</evidence>
<dbReference type="InterPro" id="IPR057342">
    <property type="entry name" value="DEXDc_RapA"/>
</dbReference>
<dbReference type="InterPro" id="IPR024975">
    <property type="entry name" value="NOV_C"/>
</dbReference>
<dbReference type="InterPro" id="IPR000330">
    <property type="entry name" value="SNF2_N"/>
</dbReference>
<dbReference type="Pfam" id="PF00176">
    <property type="entry name" value="SNF2-rel_dom"/>
    <property type="match status" value="1"/>
</dbReference>
<keyword evidence="3" id="KW-0347">Helicase</keyword>
<keyword evidence="4" id="KW-0067">ATP-binding</keyword>